<dbReference type="EMBL" id="GBXM01097400">
    <property type="protein sequence ID" value="JAH11177.1"/>
    <property type="molecule type" value="Transcribed_RNA"/>
</dbReference>
<reference evidence="1" key="2">
    <citation type="journal article" date="2015" name="Fish Shellfish Immunol.">
        <title>Early steps in the European eel (Anguilla anguilla)-Vibrio vulnificus interaction in the gills: Role of the RtxA13 toxin.</title>
        <authorList>
            <person name="Callol A."/>
            <person name="Pajuelo D."/>
            <person name="Ebbesson L."/>
            <person name="Teles M."/>
            <person name="MacKenzie S."/>
            <person name="Amaro C."/>
        </authorList>
    </citation>
    <scope>NUCLEOTIDE SEQUENCE</scope>
</reference>
<protein>
    <submittedName>
        <fullName evidence="1">Uncharacterized protein</fullName>
    </submittedName>
</protein>
<name>A0A0E9Q3R2_ANGAN</name>
<proteinExistence type="predicted"/>
<dbReference type="AlphaFoldDB" id="A0A0E9Q3R2"/>
<reference evidence="1" key="1">
    <citation type="submission" date="2014-11" db="EMBL/GenBank/DDBJ databases">
        <authorList>
            <person name="Amaro Gonzalez C."/>
        </authorList>
    </citation>
    <scope>NUCLEOTIDE SEQUENCE</scope>
</reference>
<evidence type="ECO:0000313" key="1">
    <source>
        <dbReference type="EMBL" id="JAH11177.1"/>
    </source>
</evidence>
<organism evidence="1">
    <name type="scientific">Anguilla anguilla</name>
    <name type="common">European freshwater eel</name>
    <name type="synonym">Muraena anguilla</name>
    <dbReference type="NCBI Taxonomy" id="7936"/>
    <lineage>
        <taxon>Eukaryota</taxon>
        <taxon>Metazoa</taxon>
        <taxon>Chordata</taxon>
        <taxon>Craniata</taxon>
        <taxon>Vertebrata</taxon>
        <taxon>Euteleostomi</taxon>
        <taxon>Actinopterygii</taxon>
        <taxon>Neopterygii</taxon>
        <taxon>Teleostei</taxon>
        <taxon>Anguilliformes</taxon>
        <taxon>Anguillidae</taxon>
        <taxon>Anguilla</taxon>
    </lineage>
</organism>
<sequence length="37" mass="4319">MRRKQTTKNTSTLKKKCNLCSYCRSPTHTLCLSCVRK</sequence>
<accession>A0A0E9Q3R2</accession>